<proteinExistence type="predicted"/>
<dbReference type="NCBIfam" id="TIGR02792">
    <property type="entry name" value="PCA_ligA"/>
    <property type="match status" value="1"/>
</dbReference>
<dbReference type="Gene3D" id="1.10.700.10">
    <property type="entry name" value="Dioxygenase LigAB, LigA subunit"/>
    <property type="match status" value="1"/>
</dbReference>
<dbReference type="RefSeq" id="WP_130650788.1">
    <property type="nucleotide sequence ID" value="NZ_BMHA01000002.1"/>
</dbReference>
<sequence length="124" mass="14742">MTTVKREYDDIPGTYVFDGRRARQGYALNKFLKTLDESASRDEFRTDETTYLDRFKLSEEQRQAVLERDWNRLLELGGNVFYIWKLCVFDGCSMQYMGGQMSGMSEEEFREMMLSGGRQTRWLR</sequence>
<dbReference type="Proteomes" id="UP000650511">
    <property type="component" value="Unassembled WGS sequence"/>
</dbReference>
<reference evidence="2" key="1">
    <citation type="journal article" date="2014" name="Int. J. Syst. Evol. Microbiol.">
        <title>Complete genome sequence of Corynebacterium casei LMG S-19264T (=DSM 44701T), isolated from a smear-ripened cheese.</title>
        <authorList>
            <consortium name="US DOE Joint Genome Institute (JGI-PGF)"/>
            <person name="Walter F."/>
            <person name="Albersmeier A."/>
            <person name="Kalinowski J."/>
            <person name="Ruckert C."/>
        </authorList>
    </citation>
    <scope>NUCLEOTIDE SEQUENCE</scope>
    <source>
        <strain evidence="2">CGMCC 1.14988</strain>
    </source>
</reference>
<evidence type="ECO:0000313" key="3">
    <source>
        <dbReference type="Proteomes" id="UP000650511"/>
    </source>
</evidence>
<gene>
    <name evidence="2" type="ORF">GCM10011354_07270</name>
</gene>
<dbReference type="InterPro" id="IPR014159">
    <property type="entry name" value="PCA_LigA"/>
</dbReference>
<comment type="caution">
    <text evidence="2">The sequence shown here is derived from an EMBL/GenBank/DDBJ whole genome shotgun (WGS) entry which is preliminary data.</text>
</comment>
<feature type="domain" description="Extradiol ring-cleavage dioxygenase LigAB LigA subunit" evidence="1">
    <location>
        <begin position="28"/>
        <end position="113"/>
    </location>
</feature>
<protein>
    <recommendedName>
        <fullName evidence="1">Extradiol ring-cleavage dioxygenase LigAB LigA subunit domain-containing protein</fullName>
    </recommendedName>
</protein>
<dbReference type="InterPro" id="IPR011986">
    <property type="entry name" value="Xdiol_dOase_LigA"/>
</dbReference>
<evidence type="ECO:0000313" key="2">
    <source>
        <dbReference type="EMBL" id="GGI04080.1"/>
    </source>
</evidence>
<organism evidence="2 3">
    <name type="scientific">Egicoccus halophilus</name>
    <dbReference type="NCBI Taxonomy" id="1670830"/>
    <lineage>
        <taxon>Bacteria</taxon>
        <taxon>Bacillati</taxon>
        <taxon>Actinomycetota</taxon>
        <taxon>Nitriliruptoria</taxon>
        <taxon>Egicoccales</taxon>
        <taxon>Egicoccaceae</taxon>
        <taxon>Egicoccus</taxon>
    </lineage>
</organism>
<reference evidence="2" key="2">
    <citation type="submission" date="2020-09" db="EMBL/GenBank/DDBJ databases">
        <authorList>
            <person name="Sun Q."/>
            <person name="Zhou Y."/>
        </authorList>
    </citation>
    <scope>NUCLEOTIDE SEQUENCE</scope>
    <source>
        <strain evidence="2">CGMCC 1.14988</strain>
    </source>
</reference>
<dbReference type="InterPro" id="IPR036622">
    <property type="entry name" value="LigA_sf"/>
</dbReference>
<name>A0A8J3ACA1_9ACTN</name>
<dbReference type="Pfam" id="PF07746">
    <property type="entry name" value="LigA"/>
    <property type="match status" value="1"/>
</dbReference>
<dbReference type="OrthoDB" id="8685817at2"/>
<dbReference type="AlphaFoldDB" id="A0A8J3ACA1"/>
<keyword evidence="3" id="KW-1185">Reference proteome</keyword>
<evidence type="ECO:0000259" key="1">
    <source>
        <dbReference type="Pfam" id="PF07746"/>
    </source>
</evidence>
<accession>A0A8J3ACA1</accession>
<dbReference type="SUPFAM" id="SSF48076">
    <property type="entry name" value="LigA subunit of an aromatic-ring-opening dioxygenase LigAB"/>
    <property type="match status" value="1"/>
</dbReference>
<dbReference type="EMBL" id="BMHA01000002">
    <property type="protein sequence ID" value="GGI04080.1"/>
    <property type="molecule type" value="Genomic_DNA"/>
</dbReference>